<organism evidence="2 3">
    <name type="scientific">Gymnopilus dilepis</name>
    <dbReference type="NCBI Taxonomy" id="231916"/>
    <lineage>
        <taxon>Eukaryota</taxon>
        <taxon>Fungi</taxon>
        <taxon>Dikarya</taxon>
        <taxon>Basidiomycota</taxon>
        <taxon>Agaricomycotina</taxon>
        <taxon>Agaricomycetes</taxon>
        <taxon>Agaricomycetidae</taxon>
        <taxon>Agaricales</taxon>
        <taxon>Agaricineae</taxon>
        <taxon>Hymenogastraceae</taxon>
        <taxon>Gymnopilus</taxon>
    </lineage>
</organism>
<feature type="region of interest" description="Disordered" evidence="1">
    <location>
        <begin position="1"/>
        <end position="70"/>
    </location>
</feature>
<feature type="compositionally biased region" description="Polar residues" evidence="1">
    <location>
        <begin position="522"/>
        <end position="533"/>
    </location>
</feature>
<evidence type="ECO:0000256" key="1">
    <source>
        <dbReference type="SAM" id="MobiDB-lite"/>
    </source>
</evidence>
<feature type="compositionally biased region" description="Basic and acidic residues" evidence="1">
    <location>
        <begin position="415"/>
        <end position="427"/>
    </location>
</feature>
<feature type="compositionally biased region" description="Basic and acidic residues" evidence="1">
    <location>
        <begin position="36"/>
        <end position="47"/>
    </location>
</feature>
<gene>
    <name evidence="2" type="ORF">CVT26_008088</name>
</gene>
<evidence type="ECO:0000313" key="2">
    <source>
        <dbReference type="EMBL" id="PPR03260.1"/>
    </source>
</evidence>
<name>A0A409YJS4_9AGAR</name>
<feature type="compositionally biased region" description="Basic and acidic residues" evidence="1">
    <location>
        <begin position="496"/>
        <end position="506"/>
    </location>
</feature>
<dbReference type="InParanoid" id="A0A409YJS4"/>
<feature type="region of interest" description="Disordered" evidence="1">
    <location>
        <begin position="117"/>
        <end position="147"/>
    </location>
</feature>
<feature type="compositionally biased region" description="Basic and acidic residues" evidence="1">
    <location>
        <begin position="334"/>
        <end position="351"/>
    </location>
</feature>
<keyword evidence="3" id="KW-1185">Reference proteome</keyword>
<dbReference type="AlphaFoldDB" id="A0A409YJS4"/>
<dbReference type="STRING" id="231916.A0A409YJS4"/>
<comment type="caution">
    <text evidence="2">The sequence shown here is derived from an EMBL/GenBank/DDBJ whole genome shotgun (WGS) entry which is preliminary data.</text>
</comment>
<protein>
    <submittedName>
        <fullName evidence="2">Uncharacterized protein</fullName>
    </submittedName>
</protein>
<reference evidence="2 3" key="1">
    <citation type="journal article" date="2018" name="Evol. Lett.">
        <title>Horizontal gene cluster transfer increased hallucinogenic mushroom diversity.</title>
        <authorList>
            <person name="Reynolds H.T."/>
            <person name="Vijayakumar V."/>
            <person name="Gluck-Thaler E."/>
            <person name="Korotkin H.B."/>
            <person name="Matheny P.B."/>
            <person name="Slot J.C."/>
        </authorList>
    </citation>
    <scope>NUCLEOTIDE SEQUENCE [LARGE SCALE GENOMIC DNA]</scope>
    <source>
        <strain evidence="2 3">SRW20</strain>
    </source>
</reference>
<dbReference type="EMBL" id="NHYE01000760">
    <property type="protein sequence ID" value="PPR03260.1"/>
    <property type="molecule type" value="Genomic_DNA"/>
</dbReference>
<proteinExistence type="predicted"/>
<sequence length="867" mass="94142">MSPKVNVKLEPVSPKASKGTSSGTTAQKRSRGRPRSSSEIEVVERPGKQLKVAKPRPGSPAFDLQSPVTITSPSPIKAVARKLSFGQLDAVDTPAAVPEGQSRAKRVRRKTWKLLQGADEQTVSPQGAPAVFDGLVETPSHAPSSKIAGLKASFPSSVKKLPICGRTFSDEERFLSEEDFPALPVSHSDGEDELSEYSLRRRKREAASESRKDNHKHTSSVKRSPQDAIYISSSEDEDASAVPRDLAARGKGVDHQSGSRHARSQESISDSKFSERGPAARLTRLYKRSSTSEDENAGSGDDSLSPRKDKGKARAITHSSSSELDETGSEDDPLPSRKDKGKERAPARESSVDSLDGFIVPDDIDDDLSSPGPRRAPSHGDDHSDIHPVSRHKGDKSKSKSRKHRKNAPVASDDSLLRELTSKKSTADVEVSVGDESPDSPSPKSPRKAKGHGVHTPNQETASPLHPPRGDSRGPASMSGAGQTSSRSSPAKKRVKDTQRDAERSHSSSKPAGQGGSRTKSRSLGMSKSTCESTVADDEDPTSEVGSERSDSDSDQSPAVGRNAASQSSNSERRELPPTPELIQLHERFPDLPKLYRFAAIVPLRRLQAEMLENGTDNESLLKFKPTLATMEDVQQAKMLLRAQRFVHHGHFANPALVDPRLFGLSRSHVVWKDSGANAIFVSPGAVANCQLLVGGKHGSGKYAYVTKKIDIFPFEDNHDRTNSFFGSVGNYDQVHGHFIGGALCYTTIKEGVTQNGNAASQSPKKPGLFTTSSKAKFPMKLRFDETVPMYDARGSNFKFKEEDFDSIRQLPLYRNGRHDLPDYSIVAVGYSYNTFMASEGLYASFNVLFVILLGGLKTPNKELRAS</sequence>
<dbReference type="Proteomes" id="UP000284706">
    <property type="component" value="Unassembled WGS sequence"/>
</dbReference>
<feature type="compositionally biased region" description="Polar residues" evidence="1">
    <location>
        <begin position="18"/>
        <end position="27"/>
    </location>
</feature>
<dbReference type="OrthoDB" id="3068821at2759"/>
<feature type="compositionally biased region" description="Polar residues" evidence="1">
    <location>
        <begin position="480"/>
        <end position="489"/>
    </location>
</feature>
<feature type="region of interest" description="Disordered" evidence="1">
    <location>
        <begin position="180"/>
        <end position="581"/>
    </location>
</feature>
<feature type="compositionally biased region" description="Acidic residues" evidence="1">
    <location>
        <begin position="323"/>
        <end position="333"/>
    </location>
</feature>
<feature type="compositionally biased region" description="Basic and acidic residues" evidence="1">
    <location>
        <begin position="378"/>
        <end position="388"/>
    </location>
</feature>
<feature type="compositionally biased region" description="Basic residues" evidence="1">
    <location>
        <begin position="389"/>
        <end position="407"/>
    </location>
</feature>
<accession>A0A409YJS4</accession>
<evidence type="ECO:0000313" key="3">
    <source>
        <dbReference type="Proteomes" id="UP000284706"/>
    </source>
</evidence>